<reference evidence="3" key="1">
    <citation type="submission" date="2020-01" db="EMBL/GenBank/DDBJ databases">
        <authorList>
            <person name="Meier V. D."/>
            <person name="Meier V D."/>
        </authorList>
    </citation>
    <scope>NUCLEOTIDE SEQUENCE</scope>
    <source>
        <strain evidence="3">HLG_WM_MAG_02</strain>
    </source>
</reference>
<feature type="active site" description="Proton donor" evidence="2">
    <location>
        <position position="84"/>
    </location>
</feature>
<dbReference type="GO" id="GO:0006402">
    <property type="term" value="P:mRNA catabolic process"/>
    <property type="evidence" value="ECO:0007669"/>
    <property type="project" value="TreeGrafter"/>
</dbReference>
<accession>A0A6S6U5I4</accession>
<dbReference type="Gene3D" id="3.30.2310.20">
    <property type="entry name" value="RelE-like"/>
    <property type="match status" value="1"/>
</dbReference>
<dbReference type="PIRSF" id="PIRSF006156">
    <property type="entry name" value="YafQ"/>
    <property type="match status" value="1"/>
</dbReference>
<dbReference type="InterPro" id="IPR007712">
    <property type="entry name" value="RelE/ParE_toxin"/>
</dbReference>
<dbReference type="EMBL" id="CACVAZ010000216">
    <property type="protein sequence ID" value="CAA6826964.1"/>
    <property type="molecule type" value="Genomic_DNA"/>
</dbReference>
<dbReference type="InterPro" id="IPR035093">
    <property type="entry name" value="RelE/ParE_toxin_dom_sf"/>
</dbReference>
<proteinExistence type="predicted"/>
<dbReference type="PANTHER" id="PTHR40588:SF1">
    <property type="entry name" value="MRNA INTERFERASE TOXIN YAFQ"/>
    <property type="match status" value="1"/>
</dbReference>
<dbReference type="GO" id="GO:0004521">
    <property type="term" value="F:RNA endonuclease activity"/>
    <property type="evidence" value="ECO:0007669"/>
    <property type="project" value="TreeGrafter"/>
</dbReference>
<gene>
    <name evidence="3" type="ORF">HELGO_WM26150</name>
</gene>
<dbReference type="Pfam" id="PF15738">
    <property type="entry name" value="YafQ_toxin"/>
    <property type="match status" value="1"/>
</dbReference>
<dbReference type="AlphaFoldDB" id="A0A6S6U5I4"/>
<dbReference type="InterPro" id="IPR004386">
    <property type="entry name" value="Toxin_YafQ-like"/>
</dbReference>
<dbReference type="GO" id="GO:0006415">
    <property type="term" value="P:translational termination"/>
    <property type="evidence" value="ECO:0007669"/>
    <property type="project" value="TreeGrafter"/>
</dbReference>
<protein>
    <recommendedName>
        <fullName evidence="4">YafQ toxin protein</fullName>
    </recommendedName>
</protein>
<evidence type="ECO:0008006" key="4">
    <source>
        <dbReference type="Google" id="ProtNLM"/>
    </source>
</evidence>
<keyword evidence="1" id="KW-1277">Toxin-antitoxin system</keyword>
<organism evidence="3">
    <name type="scientific">uncultured Sulfurovum sp</name>
    <dbReference type="NCBI Taxonomy" id="269237"/>
    <lineage>
        <taxon>Bacteria</taxon>
        <taxon>Pseudomonadati</taxon>
        <taxon>Campylobacterota</taxon>
        <taxon>Epsilonproteobacteria</taxon>
        <taxon>Campylobacterales</taxon>
        <taxon>Sulfurovaceae</taxon>
        <taxon>Sulfurovum</taxon>
        <taxon>environmental samples</taxon>
    </lineage>
</organism>
<dbReference type="SUPFAM" id="SSF143011">
    <property type="entry name" value="RelE-like"/>
    <property type="match status" value="1"/>
</dbReference>
<evidence type="ECO:0000256" key="2">
    <source>
        <dbReference type="PIRSR" id="PIRSR006156-1"/>
    </source>
</evidence>
<dbReference type="PANTHER" id="PTHR40588">
    <property type="entry name" value="MRNA INTERFERASE TOXIN YAFQ"/>
    <property type="match status" value="1"/>
</dbReference>
<sequence length="88" mass="10564">MRIRRHKKFLKDFRDIKLSDSQFEKFVYYINALREDIKLPPESKDHALSGNYKDCREFHLGGDMLIIYIENSEDEVILMRIGTHSQLF</sequence>
<evidence type="ECO:0000256" key="1">
    <source>
        <dbReference type="ARBA" id="ARBA00022649"/>
    </source>
</evidence>
<evidence type="ECO:0000313" key="3">
    <source>
        <dbReference type="EMBL" id="CAA6826964.1"/>
    </source>
</evidence>
<dbReference type="NCBIfam" id="TIGR02385">
    <property type="entry name" value="RelE_StbE"/>
    <property type="match status" value="1"/>
</dbReference>
<name>A0A6S6U5I4_9BACT</name>